<dbReference type="EMBL" id="JBGBPQ010000014">
    <property type="protein sequence ID" value="KAL1511368.1"/>
    <property type="molecule type" value="Genomic_DNA"/>
</dbReference>
<dbReference type="PANTHER" id="PTHR46623:SF7">
    <property type="entry name" value="CARBOXYMETHYLENEBUTENOLIDASE"/>
    <property type="match status" value="1"/>
</dbReference>
<dbReference type="AlphaFoldDB" id="A0AB34J1I1"/>
<dbReference type="Gene3D" id="3.40.50.1820">
    <property type="entry name" value="alpha/beta hydrolase"/>
    <property type="match status" value="1"/>
</dbReference>
<dbReference type="InterPro" id="IPR029058">
    <property type="entry name" value="AB_hydrolase_fold"/>
</dbReference>
<evidence type="ECO:0000313" key="2">
    <source>
        <dbReference type="EMBL" id="KAL1511368.1"/>
    </source>
</evidence>
<dbReference type="Proteomes" id="UP001515480">
    <property type="component" value="Unassembled WGS sequence"/>
</dbReference>
<sequence>MLATLLLPPLSRASVSSARTIWSSSTGGITHALHHALHGRQHSLSAASLEEICNTAIPSSEPERSIAAFVARPTAPRDGTLPVLLLLHEFFGLSASIVGKAQLLSDELGCAVIAPDTFRGVTTSFVPRAIWLALTTPQARVDADLDDVVAWAQGQPSLDPSRLAVMGFCYGGGKAIRYTTASKPEAATVIFYGSPLSDAEALARLRAPVCALYGAQDVQFPARTIAAFKAALEVAEVKHEVVCYEGVGHAFWSDADQIKNKEMPQLEAYRVATSFLSTFFEPDQRINGPDKSSLSS</sequence>
<proteinExistence type="predicted"/>
<dbReference type="GO" id="GO:0016787">
    <property type="term" value="F:hydrolase activity"/>
    <property type="evidence" value="ECO:0007669"/>
    <property type="project" value="InterPro"/>
</dbReference>
<evidence type="ECO:0000313" key="3">
    <source>
        <dbReference type="Proteomes" id="UP001515480"/>
    </source>
</evidence>
<evidence type="ECO:0000259" key="1">
    <source>
        <dbReference type="Pfam" id="PF01738"/>
    </source>
</evidence>
<dbReference type="InterPro" id="IPR051049">
    <property type="entry name" value="Dienelactone_hydrolase-like"/>
</dbReference>
<reference evidence="2 3" key="1">
    <citation type="journal article" date="2024" name="Science">
        <title>Giant polyketide synthase enzymes in the biosynthesis of giant marine polyether toxins.</title>
        <authorList>
            <person name="Fallon T.R."/>
            <person name="Shende V.V."/>
            <person name="Wierzbicki I.H."/>
            <person name="Pendleton A.L."/>
            <person name="Watervoot N.F."/>
            <person name="Auber R.P."/>
            <person name="Gonzalez D.J."/>
            <person name="Wisecaver J.H."/>
            <person name="Moore B.S."/>
        </authorList>
    </citation>
    <scope>NUCLEOTIDE SEQUENCE [LARGE SCALE GENOMIC DNA]</scope>
    <source>
        <strain evidence="2 3">12B1</strain>
    </source>
</reference>
<dbReference type="SUPFAM" id="SSF53474">
    <property type="entry name" value="alpha/beta-Hydrolases"/>
    <property type="match status" value="1"/>
</dbReference>
<keyword evidence="3" id="KW-1185">Reference proteome</keyword>
<feature type="domain" description="Dienelactone hydrolase" evidence="1">
    <location>
        <begin position="66"/>
        <end position="279"/>
    </location>
</feature>
<accession>A0AB34J1I1</accession>
<name>A0AB34J1I1_PRYPA</name>
<gene>
    <name evidence="2" type="ORF">AB1Y20_006170</name>
</gene>
<dbReference type="Pfam" id="PF01738">
    <property type="entry name" value="DLH"/>
    <property type="match status" value="1"/>
</dbReference>
<dbReference type="PANTHER" id="PTHR46623">
    <property type="entry name" value="CARBOXYMETHYLENEBUTENOLIDASE-RELATED"/>
    <property type="match status" value="1"/>
</dbReference>
<comment type="caution">
    <text evidence="2">The sequence shown here is derived from an EMBL/GenBank/DDBJ whole genome shotgun (WGS) entry which is preliminary data.</text>
</comment>
<dbReference type="InterPro" id="IPR002925">
    <property type="entry name" value="Dienelactn_hydro"/>
</dbReference>
<protein>
    <recommendedName>
        <fullName evidence="1">Dienelactone hydrolase domain-containing protein</fullName>
    </recommendedName>
</protein>
<organism evidence="2 3">
    <name type="scientific">Prymnesium parvum</name>
    <name type="common">Toxic golden alga</name>
    <dbReference type="NCBI Taxonomy" id="97485"/>
    <lineage>
        <taxon>Eukaryota</taxon>
        <taxon>Haptista</taxon>
        <taxon>Haptophyta</taxon>
        <taxon>Prymnesiophyceae</taxon>
        <taxon>Prymnesiales</taxon>
        <taxon>Prymnesiaceae</taxon>
        <taxon>Prymnesium</taxon>
    </lineage>
</organism>